<reference evidence="1 2" key="1">
    <citation type="submission" date="2019-06" db="EMBL/GenBank/DDBJ databases">
        <title>Complete genome of Microbacterium foliorum M2.</title>
        <authorList>
            <person name="Cao G."/>
        </authorList>
    </citation>
    <scope>NUCLEOTIDE SEQUENCE [LARGE SCALE GENOMIC DNA]</scope>
    <source>
        <strain evidence="1 2">M2</strain>
    </source>
</reference>
<dbReference type="Proteomes" id="UP000316125">
    <property type="component" value="Chromosome"/>
</dbReference>
<evidence type="ECO:0000313" key="2">
    <source>
        <dbReference type="Proteomes" id="UP000316125"/>
    </source>
</evidence>
<organism evidence="1 2">
    <name type="scientific">Microbacterium foliorum</name>
    <dbReference type="NCBI Taxonomy" id="104336"/>
    <lineage>
        <taxon>Bacteria</taxon>
        <taxon>Bacillati</taxon>
        <taxon>Actinomycetota</taxon>
        <taxon>Actinomycetes</taxon>
        <taxon>Micrococcales</taxon>
        <taxon>Microbacteriaceae</taxon>
        <taxon>Microbacterium</taxon>
    </lineage>
</organism>
<gene>
    <name evidence="1" type="ORF">FIV50_17260</name>
</gene>
<accession>A0A4Y5YV16</accession>
<sequence length="99" mass="11258">MTNTTTREQSKLLFGNSNMFAFLCALRELDTDEFTMRDLLHRTDIPTNIAYGLLSRCIKLGIVAAVDESTLERATRYRRLAHPLLAQLPDLEQAFANNI</sequence>
<dbReference type="AlphaFoldDB" id="A0A4Y5YV16"/>
<dbReference type="EMBL" id="CP041040">
    <property type="protein sequence ID" value="QDE36376.1"/>
    <property type="molecule type" value="Genomic_DNA"/>
</dbReference>
<dbReference type="RefSeq" id="WP_140038498.1">
    <property type="nucleotide sequence ID" value="NZ_CP041040.1"/>
</dbReference>
<name>A0A4Y5YV16_9MICO</name>
<protein>
    <recommendedName>
        <fullName evidence="3">MarR family transcriptional regulator</fullName>
    </recommendedName>
</protein>
<evidence type="ECO:0000313" key="1">
    <source>
        <dbReference type="EMBL" id="QDE36376.1"/>
    </source>
</evidence>
<proteinExistence type="predicted"/>
<evidence type="ECO:0008006" key="3">
    <source>
        <dbReference type="Google" id="ProtNLM"/>
    </source>
</evidence>